<feature type="transmembrane region" description="Helical" evidence="1">
    <location>
        <begin position="57"/>
        <end position="75"/>
    </location>
</feature>
<organism evidence="2 3">
    <name type="scientific">Paenibacillus albus</name>
    <dbReference type="NCBI Taxonomy" id="2495582"/>
    <lineage>
        <taxon>Bacteria</taxon>
        <taxon>Bacillati</taxon>
        <taxon>Bacillota</taxon>
        <taxon>Bacilli</taxon>
        <taxon>Bacillales</taxon>
        <taxon>Paenibacillaceae</taxon>
        <taxon>Paenibacillus</taxon>
    </lineage>
</organism>
<reference evidence="3" key="1">
    <citation type="submission" date="2018-12" db="EMBL/GenBank/DDBJ databases">
        <title>Genome sequence of Peanibacillus sp.</title>
        <authorList>
            <person name="Subramani G."/>
            <person name="Srinivasan S."/>
            <person name="Kim M.K."/>
        </authorList>
    </citation>
    <scope>NUCLEOTIDE SEQUENCE [LARGE SCALE GENOMIC DNA]</scope>
    <source>
        <strain evidence="3">18JY67-1</strain>
    </source>
</reference>
<evidence type="ECO:0000256" key="1">
    <source>
        <dbReference type="SAM" id="Phobius"/>
    </source>
</evidence>
<dbReference type="EMBL" id="CP034437">
    <property type="protein sequence ID" value="AZN40982.1"/>
    <property type="molecule type" value="Genomic_DNA"/>
</dbReference>
<dbReference type="OrthoDB" id="2646046at2"/>
<gene>
    <name evidence="2" type="ORF">EJC50_15910</name>
</gene>
<evidence type="ECO:0000313" key="3">
    <source>
        <dbReference type="Proteomes" id="UP000272528"/>
    </source>
</evidence>
<sequence>MKTVRMILSVVSILVGVIIIAVSKVVEAFTVKLGFAAFQAAAAGSYTPDNYRLDLSLNYWLGALCIIAGAIFALLDPIKSILNKVKEMNKEYDQQNKDV</sequence>
<keyword evidence="1" id="KW-0472">Membrane</keyword>
<protein>
    <submittedName>
        <fullName evidence="2">Uncharacterized protein</fullName>
    </submittedName>
</protein>
<keyword evidence="1" id="KW-0812">Transmembrane</keyword>
<keyword evidence="3" id="KW-1185">Reference proteome</keyword>
<name>A0A3Q8X5I3_9BACL</name>
<evidence type="ECO:0000313" key="2">
    <source>
        <dbReference type="EMBL" id="AZN40982.1"/>
    </source>
</evidence>
<proteinExistence type="predicted"/>
<keyword evidence="1" id="KW-1133">Transmembrane helix</keyword>
<dbReference type="AlphaFoldDB" id="A0A3Q8X5I3"/>
<dbReference type="Proteomes" id="UP000272528">
    <property type="component" value="Chromosome"/>
</dbReference>
<accession>A0A3Q8X5I3</accession>
<dbReference type="RefSeq" id="WP_126016589.1">
    <property type="nucleotide sequence ID" value="NZ_CP034437.1"/>
</dbReference>
<dbReference type="KEGG" id="palb:EJC50_15910"/>